<dbReference type="Gene3D" id="3.40.50.720">
    <property type="entry name" value="NAD(P)-binding Rossmann-like Domain"/>
    <property type="match status" value="1"/>
</dbReference>
<dbReference type="Pfam" id="PF00056">
    <property type="entry name" value="Ldh_1_N"/>
    <property type="match status" value="1"/>
</dbReference>
<dbReference type="NCBIfam" id="NF004863">
    <property type="entry name" value="PRK06223.1"/>
    <property type="match status" value="1"/>
</dbReference>
<organism evidence="9 10">
    <name type="scientific">Desulfotignum balticum</name>
    <dbReference type="NCBI Taxonomy" id="115781"/>
    <lineage>
        <taxon>Bacteria</taxon>
        <taxon>Pseudomonadati</taxon>
        <taxon>Thermodesulfobacteriota</taxon>
        <taxon>Desulfobacteria</taxon>
        <taxon>Desulfobacterales</taxon>
        <taxon>Desulfobacteraceae</taxon>
        <taxon>Desulfotignum</taxon>
    </lineage>
</organism>
<feature type="active site" description="Proton acceptor" evidence="4">
    <location>
        <position position="170"/>
    </location>
</feature>
<evidence type="ECO:0000256" key="6">
    <source>
        <dbReference type="RuleBase" id="RU003369"/>
    </source>
</evidence>
<evidence type="ECO:0000259" key="8">
    <source>
        <dbReference type="Pfam" id="PF02866"/>
    </source>
</evidence>
<evidence type="ECO:0000313" key="9">
    <source>
        <dbReference type="EMBL" id="MBG0778513.1"/>
    </source>
</evidence>
<dbReference type="PIRSF" id="PIRSF000102">
    <property type="entry name" value="Lac_mal_DH"/>
    <property type="match status" value="1"/>
</dbReference>
<name>A0A931CY14_9BACT</name>
<gene>
    <name evidence="9" type="ORF">H0S81_01085</name>
</gene>
<keyword evidence="2 6" id="KW-0560">Oxidoreductase</keyword>
<dbReference type="InterPro" id="IPR001557">
    <property type="entry name" value="L-lactate/malate_DH"/>
</dbReference>
<proteinExistence type="inferred from homology"/>
<dbReference type="InterPro" id="IPR015955">
    <property type="entry name" value="Lactate_DH/Glyco_Ohase_4_C"/>
</dbReference>
<dbReference type="InterPro" id="IPR036291">
    <property type="entry name" value="NAD(P)-bd_dom_sf"/>
</dbReference>
<evidence type="ECO:0000256" key="3">
    <source>
        <dbReference type="ARBA" id="ARBA00023027"/>
    </source>
</evidence>
<evidence type="ECO:0000259" key="7">
    <source>
        <dbReference type="Pfam" id="PF00056"/>
    </source>
</evidence>
<feature type="binding site" evidence="5">
    <location>
        <position position="30"/>
    </location>
    <ligand>
        <name>NAD(+)</name>
        <dbReference type="ChEBI" id="CHEBI:57540"/>
    </ligand>
</feature>
<dbReference type="PANTHER" id="PTHR43128">
    <property type="entry name" value="L-2-HYDROXYCARBOXYLATE DEHYDROGENASE (NAD(P)(+))"/>
    <property type="match status" value="1"/>
</dbReference>
<dbReference type="InterPro" id="IPR029752">
    <property type="entry name" value="D-isomer_DH_CS1"/>
</dbReference>
<dbReference type="PRINTS" id="PR00086">
    <property type="entry name" value="LLDHDRGNASE"/>
</dbReference>
<dbReference type="AlphaFoldDB" id="A0A931CY14"/>
<feature type="domain" description="Lactate/malate dehydrogenase C-terminal" evidence="8">
    <location>
        <begin position="142"/>
        <end position="302"/>
    </location>
</feature>
<dbReference type="SUPFAM" id="SSF56327">
    <property type="entry name" value="LDH C-terminal domain-like"/>
    <property type="match status" value="1"/>
</dbReference>
<comment type="similarity">
    <text evidence="6">Belongs to the LDH/MDH superfamily.</text>
</comment>
<dbReference type="GO" id="GO:0004459">
    <property type="term" value="F:L-lactate dehydrogenase (NAD+) activity"/>
    <property type="evidence" value="ECO:0007669"/>
    <property type="project" value="TreeGrafter"/>
</dbReference>
<accession>A0A931CY14</accession>
<sequence>MIGIIGSGNVGANTAFFLAEKGVDHVTLFDIQDGLAQGKALDMMEAAPIRGYRTVISGTDDPRDVLNADIIIITAGAVRKPGMDRDALFQANKDIIIDYAVKITRPDTRVIIVTEPVDLLTTLFARHSTLSPEKIMGLGGILDATRLRFLIADELGVSMENVAAQVVGRHSDDMIILQDYCCVSGVPVEHFLSVETIENLFGRTREAGGLIVELAGRASAYYGPSAVAADLAEAVCHDTGRVLSVSRMLSGQFGITETALSLPCVINRAGASRILEPRLDDSQVQTLKTSARTIQEALKEDTHA</sequence>
<evidence type="ECO:0000256" key="4">
    <source>
        <dbReference type="PIRSR" id="PIRSR000102-1"/>
    </source>
</evidence>
<feature type="domain" description="Lactate/malate dehydrogenase N-terminal" evidence="7">
    <location>
        <begin position="2"/>
        <end position="137"/>
    </location>
</feature>
<dbReference type="PROSITE" id="PS00065">
    <property type="entry name" value="D_2_HYDROXYACID_DH_1"/>
    <property type="match status" value="1"/>
</dbReference>
<evidence type="ECO:0000313" key="10">
    <source>
        <dbReference type="Proteomes" id="UP000706172"/>
    </source>
</evidence>
<dbReference type="SUPFAM" id="SSF51735">
    <property type="entry name" value="NAD(P)-binding Rossmann-fold domains"/>
    <property type="match status" value="1"/>
</dbReference>
<dbReference type="PANTHER" id="PTHR43128:SF16">
    <property type="entry name" value="L-LACTATE DEHYDROGENASE"/>
    <property type="match status" value="1"/>
</dbReference>
<dbReference type="GO" id="GO:0006099">
    <property type="term" value="P:tricarboxylic acid cycle"/>
    <property type="evidence" value="ECO:0007669"/>
    <property type="project" value="UniProtKB-KW"/>
</dbReference>
<evidence type="ECO:0000256" key="2">
    <source>
        <dbReference type="ARBA" id="ARBA00023002"/>
    </source>
</evidence>
<dbReference type="CDD" id="cd01339">
    <property type="entry name" value="LDH-like_MDH"/>
    <property type="match status" value="1"/>
</dbReference>
<feature type="binding site" evidence="5">
    <location>
        <position position="92"/>
    </location>
    <ligand>
        <name>NAD(+)</name>
        <dbReference type="ChEBI" id="CHEBI:57540"/>
    </ligand>
</feature>
<dbReference type="Proteomes" id="UP000706172">
    <property type="component" value="Unassembled WGS sequence"/>
</dbReference>
<dbReference type="InterPro" id="IPR022383">
    <property type="entry name" value="Lactate/malate_DH_C"/>
</dbReference>
<dbReference type="Gene3D" id="3.90.110.10">
    <property type="entry name" value="Lactate dehydrogenase/glycoside hydrolase, family 4, C-terminal"/>
    <property type="match status" value="1"/>
</dbReference>
<keyword evidence="1" id="KW-0816">Tricarboxylic acid cycle</keyword>
<dbReference type="GO" id="GO:0006089">
    <property type="term" value="P:lactate metabolic process"/>
    <property type="evidence" value="ECO:0007669"/>
    <property type="project" value="TreeGrafter"/>
</dbReference>
<protein>
    <submittedName>
        <fullName evidence="9">Malate dehydrogenase</fullName>
    </submittedName>
</protein>
<evidence type="ECO:0000256" key="5">
    <source>
        <dbReference type="PIRSR" id="PIRSR000102-3"/>
    </source>
</evidence>
<dbReference type="InterPro" id="IPR011275">
    <property type="entry name" value="Malate_DH_type3"/>
</dbReference>
<comment type="caution">
    <text evidence="9">The sequence shown here is derived from an EMBL/GenBank/DDBJ whole genome shotgun (WGS) entry which is preliminary data.</text>
</comment>
<keyword evidence="3 5" id="KW-0520">NAD</keyword>
<evidence type="ECO:0000256" key="1">
    <source>
        <dbReference type="ARBA" id="ARBA00022532"/>
    </source>
</evidence>
<reference evidence="9" key="1">
    <citation type="submission" date="2020-07" db="EMBL/GenBank/DDBJ databases">
        <title>Severe corrosion of carbon steel in oil field produced water can be linked to methanogenic archaea containing a special type of NiFe hydrogenase.</title>
        <authorList>
            <person name="Lahme S."/>
            <person name="Mand J."/>
            <person name="Longwell J."/>
            <person name="Smith R."/>
            <person name="Enning D."/>
        </authorList>
    </citation>
    <scope>NUCLEOTIDE SEQUENCE</scope>
    <source>
        <strain evidence="9">MIC098Bin6</strain>
    </source>
</reference>
<dbReference type="InterPro" id="IPR001236">
    <property type="entry name" value="Lactate/malate_DH_N"/>
</dbReference>
<feature type="binding site" evidence="5">
    <location>
        <begin position="6"/>
        <end position="11"/>
    </location>
    <ligand>
        <name>NAD(+)</name>
        <dbReference type="ChEBI" id="CHEBI:57540"/>
    </ligand>
</feature>
<dbReference type="Pfam" id="PF02866">
    <property type="entry name" value="Ldh_1_C"/>
    <property type="match status" value="1"/>
</dbReference>
<dbReference type="EMBL" id="JACCQK010000039">
    <property type="protein sequence ID" value="MBG0778513.1"/>
    <property type="molecule type" value="Genomic_DNA"/>
</dbReference>